<protein>
    <submittedName>
        <fullName evidence="2">Pimeloyl-ACP methyl ester carboxylesterase</fullName>
    </submittedName>
</protein>
<dbReference type="PANTHER" id="PTHR43798">
    <property type="entry name" value="MONOACYLGLYCEROL LIPASE"/>
    <property type="match status" value="1"/>
</dbReference>
<dbReference type="GO" id="GO:0016020">
    <property type="term" value="C:membrane"/>
    <property type="evidence" value="ECO:0007669"/>
    <property type="project" value="TreeGrafter"/>
</dbReference>
<reference evidence="2 3" key="1">
    <citation type="submission" date="2018-05" db="EMBL/GenBank/DDBJ databases">
        <authorList>
            <person name="Goeker M."/>
            <person name="Huntemann M."/>
            <person name="Clum A."/>
            <person name="Pillay M."/>
            <person name="Palaniappan K."/>
            <person name="Varghese N."/>
            <person name="Mikhailova N."/>
            <person name="Stamatis D."/>
            <person name="Reddy T."/>
            <person name="Daum C."/>
            <person name="Shapiro N."/>
            <person name="Ivanova N."/>
            <person name="Kyrpides N."/>
            <person name="Woyke T."/>
        </authorList>
    </citation>
    <scope>NUCLEOTIDE SEQUENCE [LARGE SCALE GENOMIC DNA]</scope>
    <source>
        <strain evidence="2 3">DSM 26524</strain>
    </source>
</reference>
<dbReference type="InterPro" id="IPR029058">
    <property type="entry name" value="AB_hydrolase_fold"/>
</dbReference>
<keyword evidence="3" id="KW-1185">Reference proteome</keyword>
<dbReference type="InterPro" id="IPR000073">
    <property type="entry name" value="AB_hydrolase_1"/>
</dbReference>
<dbReference type="PANTHER" id="PTHR43798:SF33">
    <property type="entry name" value="HYDROLASE, PUTATIVE (AFU_ORTHOLOGUE AFUA_2G14860)-RELATED"/>
    <property type="match status" value="1"/>
</dbReference>
<dbReference type="Pfam" id="PF12697">
    <property type="entry name" value="Abhydrolase_6"/>
    <property type="match status" value="1"/>
</dbReference>
<accession>A0AB73T9T0</accession>
<name>A0AB73T9T0_9FIRM</name>
<feature type="domain" description="AB hydrolase-1" evidence="1">
    <location>
        <begin position="31"/>
        <end position="272"/>
    </location>
</feature>
<evidence type="ECO:0000313" key="2">
    <source>
        <dbReference type="EMBL" id="PWJ78905.1"/>
    </source>
</evidence>
<dbReference type="RefSeq" id="WP_257497409.1">
    <property type="nucleotide sequence ID" value="NZ_JANKBI010000001.1"/>
</dbReference>
<organism evidence="2 3">
    <name type="scientific">Murimonas intestini</name>
    <dbReference type="NCBI Taxonomy" id="1337051"/>
    <lineage>
        <taxon>Bacteria</taxon>
        <taxon>Bacillati</taxon>
        <taxon>Bacillota</taxon>
        <taxon>Clostridia</taxon>
        <taxon>Lachnospirales</taxon>
        <taxon>Lachnospiraceae</taxon>
        <taxon>Murimonas</taxon>
    </lineage>
</organism>
<evidence type="ECO:0000259" key="1">
    <source>
        <dbReference type="Pfam" id="PF12697"/>
    </source>
</evidence>
<dbReference type="SUPFAM" id="SSF53474">
    <property type="entry name" value="alpha/beta-Hydrolases"/>
    <property type="match status" value="1"/>
</dbReference>
<dbReference type="InterPro" id="IPR050266">
    <property type="entry name" value="AB_hydrolase_sf"/>
</dbReference>
<gene>
    <name evidence="2" type="ORF">C7383_101279</name>
</gene>
<evidence type="ECO:0000313" key="3">
    <source>
        <dbReference type="Proteomes" id="UP000245412"/>
    </source>
</evidence>
<proteinExistence type="predicted"/>
<dbReference type="AlphaFoldDB" id="A0AB73T9T0"/>
<dbReference type="Proteomes" id="UP000245412">
    <property type="component" value="Unassembled WGS sequence"/>
</dbReference>
<sequence length="285" mass="32576">MQAPGKIVKVNDTYMHVYHIPQQTADHKNTIVFLSGSGTECPTYDFKPLWHLLAGRINMVVVERPGYGWSGQTGLSRDIDTILEETRKALKKADITGPFIPAAHSMSGLEVIYWTQKYPDEIKSIIGLDMAVPEAYRSLETPLFLSPMVWIAHLLRRPAARVMTKSHPVVKNNLLNKKQQAEMYRITSKQLLSRNMVDEIYFIKRNALKVGEGKSPSLPVLCFLSYDKENLKQIPTWGKIHQEYFSTNEHVKFINLPCGHYVHREEPEMIAESITHFLSLHGMLC</sequence>
<dbReference type="EMBL" id="QGGY01000001">
    <property type="protein sequence ID" value="PWJ78905.1"/>
    <property type="molecule type" value="Genomic_DNA"/>
</dbReference>
<dbReference type="Gene3D" id="3.40.50.1820">
    <property type="entry name" value="alpha/beta hydrolase"/>
    <property type="match status" value="1"/>
</dbReference>
<comment type="caution">
    <text evidence="2">The sequence shown here is derived from an EMBL/GenBank/DDBJ whole genome shotgun (WGS) entry which is preliminary data.</text>
</comment>